<name>A0A3M8VGB0_9ACTN</name>
<organism evidence="3 4">
    <name type="scientific">Streptomyces botrytidirepellens</name>
    <dbReference type="NCBI Taxonomy" id="2486417"/>
    <lineage>
        <taxon>Bacteria</taxon>
        <taxon>Bacillati</taxon>
        <taxon>Actinomycetota</taxon>
        <taxon>Actinomycetes</taxon>
        <taxon>Kitasatosporales</taxon>
        <taxon>Streptomycetaceae</taxon>
        <taxon>Streptomyces</taxon>
    </lineage>
</organism>
<evidence type="ECO:0000256" key="2">
    <source>
        <dbReference type="SAM" id="Phobius"/>
    </source>
</evidence>
<sequence length="70" mass="7286">MSDYSEYQDKANGIGKGKHSKNNNAGKHRELPPGGDQGVAGGSSGCMVAALPVTTLGALMAVVLTWTRKR</sequence>
<dbReference type="RefSeq" id="WP_123105136.1">
    <property type="nucleotide sequence ID" value="NZ_RIBZ01000333.1"/>
</dbReference>
<evidence type="ECO:0000256" key="1">
    <source>
        <dbReference type="SAM" id="MobiDB-lite"/>
    </source>
</evidence>
<keyword evidence="2" id="KW-0472">Membrane</keyword>
<dbReference type="Proteomes" id="UP000275401">
    <property type="component" value="Unassembled WGS sequence"/>
</dbReference>
<feature type="transmembrane region" description="Helical" evidence="2">
    <location>
        <begin position="47"/>
        <end position="67"/>
    </location>
</feature>
<protein>
    <submittedName>
        <fullName evidence="3">Uncharacterized protein</fullName>
    </submittedName>
</protein>
<feature type="region of interest" description="Disordered" evidence="1">
    <location>
        <begin position="1"/>
        <end position="43"/>
    </location>
</feature>
<keyword evidence="2" id="KW-1133">Transmembrane helix</keyword>
<accession>A0A3M8VGB0</accession>
<evidence type="ECO:0000313" key="3">
    <source>
        <dbReference type="EMBL" id="RNG16652.1"/>
    </source>
</evidence>
<reference evidence="3 4" key="1">
    <citation type="submission" date="2018-11" db="EMBL/GenBank/DDBJ databases">
        <title>The Potential of Streptomyces as Biocontrol Agents against the Tomato grey mould, Botrytis cinerea (Gray mold) Frontiers in Microbiology.</title>
        <authorList>
            <person name="Li D."/>
        </authorList>
    </citation>
    <scope>NUCLEOTIDE SEQUENCE [LARGE SCALE GENOMIC DNA]</scope>
    <source>
        <strain evidence="3 4">NEAU-LD23</strain>
    </source>
</reference>
<keyword evidence="2" id="KW-0812">Transmembrane</keyword>
<gene>
    <name evidence="3" type="ORF">EEJ42_30760</name>
</gene>
<evidence type="ECO:0000313" key="4">
    <source>
        <dbReference type="Proteomes" id="UP000275401"/>
    </source>
</evidence>
<proteinExistence type="predicted"/>
<keyword evidence="4" id="KW-1185">Reference proteome</keyword>
<comment type="caution">
    <text evidence="3">The sequence shown here is derived from an EMBL/GenBank/DDBJ whole genome shotgun (WGS) entry which is preliminary data.</text>
</comment>
<dbReference type="AlphaFoldDB" id="A0A3M8VGB0"/>
<dbReference type="EMBL" id="RIBZ01000333">
    <property type="protein sequence ID" value="RNG16652.1"/>
    <property type="molecule type" value="Genomic_DNA"/>
</dbReference>